<evidence type="ECO:0000256" key="12">
    <source>
        <dbReference type="ARBA" id="ARBA00023136"/>
    </source>
</evidence>
<keyword evidence="19" id="KW-1185">Reference proteome</keyword>
<dbReference type="PROSITE" id="PS00504">
    <property type="entry name" value="FRD_SDH_FAD_BINDING"/>
    <property type="match status" value="1"/>
</dbReference>
<dbReference type="InterPro" id="IPR015939">
    <property type="entry name" value="Fum_Rdtase/Succ_DH_flav-like_C"/>
</dbReference>
<dbReference type="Gene3D" id="3.50.50.60">
    <property type="entry name" value="FAD/NAD(P)-binding domain"/>
    <property type="match status" value="1"/>
</dbReference>
<comment type="subcellular location">
    <subcellularLocation>
        <location evidence="2 15">Cell inner membrane</location>
        <topology evidence="2 15">Peripheral membrane protein</topology>
        <orientation evidence="2 15">Cytoplasmic side</orientation>
    </subcellularLocation>
</comment>
<evidence type="ECO:0000313" key="19">
    <source>
        <dbReference type="Proteomes" id="UP000466130"/>
    </source>
</evidence>
<evidence type="ECO:0000256" key="5">
    <source>
        <dbReference type="ARBA" id="ARBA00012792"/>
    </source>
</evidence>
<dbReference type="SUPFAM" id="SSF46977">
    <property type="entry name" value="Succinate dehydrogenase/fumarate reductase flavoprotein C-terminal domain"/>
    <property type="match status" value="1"/>
</dbReference>
<evidence type="ECO:0000313" key="18">
    <source>
        <dbReference type="EMBL" id="KAE8440000.1"/>
    </source>
</evidence>
<dbReference type="InterPro" id="IPR003953">
    <property type="entry name" value="FAD-dep_OxRdtase_2_FAD-bd"/>
</dbReference>
<evidence type="ECO:0000256" key="2">
    <source>
        <dbReference type="ARBA" id="ARBA00004515"/>
    </source>
</evidence>
<dbReference type="NCBIfam" id="TIGR01816">
    <property type="entry name" value="sdhA_forward"/>
    <property type="match status" value="1"/>
</dbReference>
<dbReference type="EC" id="1.3.5.1" evidence="5 15"/>
<dbReference type="InterPro" id="IPR037099">
    <property type="entry name" value="Fum_R/Succ_DH_flav-like_C_sf"/>
</dbReference>
<comment type="pathway">
    <text evidence="3 15">Carbohydrate metabolism; tricarboxylic acid cycle; fumarate from succinate (bacterial route): step 1/1.</text>
</comment>
<keyword evidence="9 15" id="KW-0274">FAD</keyword>
<keyword evidence="15" id="KW-0997">Cell inner membrane</keyword>
<gene>
    <name evidence="18" type="ORF">F1978_01735</name>
</gene>
<dbReference type="Pfam" id="PF00890">
    <property type="entry name" value="FAD_binding_2"/>
    <property type="match status" value="1"/>
</dbReference>
<evidence type="ECO:0000256" key="10">
    <source>
        <dbReference type="ARBA" id="ARBA00022982"/>
    </source>
</evidence>
<keyword evidence="11 15" id="KW-0560">Oxidoreductase</keyword>
<dbReference type="PANTHER" id="PTHR11632:SF51">
    <property type="entry name" value="SUCCINATE DEHYDROGENASE [UBIQUINONE] FLAVOPROTEIN SUBUNIT, MITOCHONDRIAL"/>
    <property type="match status" value="1"/>
</dbReference>
<comment type="catalytic activity">
    <reaction evidence="13 15">
        <text>a quinone + succinate = fumarate + a quinol</text>
        <dbReference type="Rhea" id="RHEA:40523"/>
        <dbReference type="ChEBI" id="CHEBI:24646"/>
        <dbReference type="ChEBI" id="CHEBI:29806"/>
        <dbReference type="ChEBI" id="CHEBI:30031"/>
        <dbReference type="ChEBI" id="CHEBI:132124"/>
        <dbReference type="EC" id="1.3.5.1"/>
    </reaction>
</comment>
<evidence type="ECO:0000256" key="9">
    <source>
        <dbReference type="ARBA" id="ARBA00022827"/>
    </source>
</evidence>
<dbReference type="InterPro" id="IPR011281">
    <property type="entry name" value="Succ_DH_flav_su_fwd"/>
</dbReference>
<keyword evidence="10 15" id="KW-0249">Electron transport</keyword>
<evidence type="ECO:0000256" key="14">
    <source>
        <dbReference type="NCBIfam" id="TIGR01816"/>
    </source>
</evidence>
<dbReference type="PIRSF" id="PIRSF000171">
    <property type="entry name" value="SDHA_APRA_LASPO"/>
    <property type="match status" value="1"/>
</dbReference>
<evidence type="ECO:0000256" key="8">
    <source>
        <dbReference type="ARBA" id="ARBA00022630"/>
    </source>
</evidence>
<evidence type="ECO:0000256" key="15">
    <source>
        <dbReference type="RuleBase" id="RU362051"/>
    </source>
</evidence>
<dbReference type="Gene3D" id="4.10.80.40">
    <property type="entry name" value="succinate dehydrogenase protein domain"/>
    <property type="match status" value="1"/>
</dbReference>
<evidence type="ECO:0000256" key="3">
    <source>
        <dbReference type="ARBA" id="ARBA00004894"/>
    </source>
</evidence>
<dbReference type="EMBL" id="VWRT01000001">
    <property type="protein sequence ID" value="KAE8440000.1"/>
    <property type="molecule type" value="Genomic_DNA"/>
</dbReference>
<evidence type="ECO:0000256" key="11">
    <source>
        <dbReference type="ARBA" id="ARBA00023002"/>
    </source>
</evidence>
<reference evidence="18 19" key="1">
    <citation type="submission" date="2019-09" db="EMBL/GenBank/DDBJ databases">
        <title>The Halomonas whole genome shotgun (WGS).</title>
        <authorList>
            <person name="Xie Z."/>
        </authorList>
    </citation>
    <scope>NUCLEOTIDE SEQUENCE [LARGE SCALE GENOMIC DNA]</scope>
    <source>
        <strain evidence="18 19">NBT06E8</strain>
    </source>
</reference>
<dbReference type="Gene3D" id="1.20.58.100">
    <property type="entry name" value="Fumarate reductase/succinate dehydrogenase flavoprotein-like, C-terminal domain"/>
    <property type="match status" value="1"/>
</dbReference>
<accession>A0ABQ6XFA5</accession>
<evidence type="ECO:0000256" key="6">
    <source>
        <dbReference type="ARBA" id="ARBA00019965"/>
    </source>
</evidence>
<dbReference type="RefSeq" id="WP_139525438.1">
    <property type="nucleotide sequence ID" value="NZ_CP048602.1"/>
</dbReference>
<evidence type="ECO:0000256" key="13">
    <source>
        <dbReference type="ARBA" id="ARBA00049220"/>
    </source>
</evidence>
<dbReference type="NCBIfam" id="TIGR01812">
    <property type="entry name" value="sdhA_frdA_Gneg"/>
    <property type="match status" value="1"/>
</dbReference>
<dbReference type="Gene3D" id="3.90.700.10">
    <property type="entry name" value="Succinate dehydrogenase/fumarate reductase flavoprotein, catalytic domain"/>
    <property type="match status" value="1"/>
</dbReference>
<dbReference type="Pfam" id="PF02910">
    <property type="entry name" value="Succ_DH_flav_C"/>
    <property type="match status" value="1"/>
</dbReference>
<dbReference type="InterPro" id="IPR014006">
    <property type="entry name" value="Succ_Dhase_FrdA_Gneg"/>
</dbReference>
<evidence type="ECO:0000259" key="17">
    <source>
        <dbReference type="Pfam" id="PF02910"/>
    </source>
</evidence>
<keyword evidence="15" id="KW-0816">Tricarboxylic acid cycle</keyword>
<dbReference type="InterPro" id="IPR030664">
    <property type="entry name" value="SdhA/FrdA/AprA"/>
</dbReference>
<comment type="similarity">
    <text evidence="4 15">Belongs to the FAD-dependent oxidoreductase 2 family. FRD/SDH subfamily.</text>
</comment>
<keyword evidence="12 15" id="KW-0472">Membrane</keyword>
<evidence type="ECO:0000256" key="7">
    <source>
        <dbReference type="ARBA" id="ARBA00022448"/>
    </source>
</evidence>
<feature type="domain" description="FAD-dependent oxidoreductase 2 FAD-binding" evidence="16">
    <location>
        <begin position="10"/>
        <end position="407"/>
    </location>
</feature>
<evidence type="ECO:0000256" key="1">
    <source>
        <dbReference type="ARBA" id="ARBA00001974"/>
    </source>
</evidence>
<evidence type="ECO:0000256" key="4">
    <source>
        <dbReference type="ARBA" id="ARBA00008040"/>
    </source>
</evidence>
<protein>
    <recommendedName>
        <fullName evidence="6 14">Succinate dehydrogenase flavoprotein subunit</fullName>
        <ecNumber evidence="5 15">1.3.5.1</ecNumber>
    </recommendedName>
</protein>
<dbReference type="SUPFAM" id="SSF51905">
    <property type="entry name" value="FAD/NAD(P)-binding domain"/>
    <property type="match status" value="1"/>
</dbReference>
<dbReference type="Proteomes" id="UP000466130">
    <property type="component" value="Unassembled WGS sequence"/>
</dbReference>
<dbReference type="SUPFAM" id="SSF56425">
    <property type="entry name" value="Succinate dehydrogenase/fumarate reductase flavoprotein, catalytic domain"/>
    <property type="match status" value="1"/>
</dbReference>
<keyword evidence="15" id="KW-1003">Cell membrane</keyword>
<dbReference type="InterPro" id="IPR027477">
    <property type="entry name" value="Succ_DH/fumarate_Rdtase_cat_sf"/>
</dbReference>
<keyword evidence="8 15" id="KW-0285">Flavoprotein</keyword>
<sequence length="591" mass="64318">MSNLRSLTFDAIIIGGGGSGLRAALELAKSGKKTAVLSKVFPTRSHTVSAQGGITCAIASADPNDDWRWHMYDTVKGGDYIADQDAAEYMCSEGPKAVFELEHMGLPFSRFDNGRIYQRPFGGQSKNFGEGGQAARTCAAADRTGHALLHTLYQNNLKNNTTFLNEWYAVDLVKNASGDVVGCIAMCIETGEVVHVKSKATVLATGGAGRIYASTTNALINTGDGIGMALRAGFPMQDMEMWQFHPTGIYGAGTLVTEGCRGEGGYLINKDGERFMERYAPNAKDLAGRDVVARSMVMEILEGRGCGEKGDHVFLKLDHLGEEVLGKRLPGIVELSKTFAHVDPAKDPIPVVPTCHYMMGGIPTNIHGQAITQDENGNDQIVNGLFACGEAACVSVHGANRLGGNSLLDLVVFGRAAGMFIEGALNEGIEYLDASESDIEFAMKRITRWNESEEGGESIPALKAELQDIMQNSFGVFREEKNMQEGVKKLADLRGRIANAHLPDKSNAFNTARVEALELDNLMEVAEATAIAALERKESRGAHSRYDYPDRDDVNWLKHSLYFPASKELKKRDVNFKPKTVDTFEPKVRTY</sequence>
<feature type="domain" description="Fumarate reductase/succinate dehydrogenase flavoprotein-like C-terminal" evidence="17">
    <location>
        <begin position="464"/>
        <end position="591"/>
    </location>
</feature>
<proteinExistence type="inferred from homology"/>
<comment type="cofactor">
    <cofactor evidence="1 15">
        <name>FAD</name>
        <dbReference type="ChEBI" id="CHEBI:57692"/>
    </cofactor>
</comment>
<dbReference type="InterPro" id="IPR003952">
    <property type="entry name" value="FRD_SDH_FAD_BS"/>
</dbReference>
<dbReference type="PANTHER" id="PTHR11632">
    <property type="entry name" value="SUCCINATE DEHYDROGENASE 2 FLAVOPROTEIN SUBUNIT"/>
    <property type="match status" value="1"/>
</dbReference>
<comment type="caution">
    <text evidence="18">The sequence shown here is derived from an EMBL/GenBank/DDBJ whole genome shotgun (WGS) entry which is preliminary data.</text>
</comment>
<dbReference type="InterPro" id="IPR036188">
    <property type="entry name" value="FAD/NAD-bd_sf"/>
</dbReference>
<evidence type="ECO:0000259" key="16">
    <source>
        <dbReference type="Pfam" id="PF00890"/>
    </source>
</evidence>
<organism evidence="18 19">
    <name type="scientific">Vreelandella piezotolerans</name>
    <dbReference type="NCBI Taxonomy" id="2609667"/>
    <lineage>
        <taxon>Bacteria</taxon>
        <taxon>Pseudomonadati</taxon>
        <taxon>Pseudomonadota</taxon>
        <taxon>Gammaproteobacteria</taxon>
        <taxon>Oceanospirillales</taxon>
        <taxon>Halomonadaceae</taxon>
        <taxon>Vreelandella</taxon>
    </lineage>
</organism>
<keyword evidence="7 15" id="KW-0813">Transport</keyword>
<name>A0ABQ6XFA5_9GAMM</name>